<dbReference type="OrthoDB" id="653949at2"/>
<dbReference type="InterPro" id="IPR036680">
    <property type="entry name" value="SPOR-like_sf"/>
</dbReference>
<dbReference type="SUPFAM" id="SSF110997">
    <property type="entry name" value="Sporulation related repeat"/>
    <property type="match status" value="1"/>
</dbReference>
<keyword evidence="1" id="KW-0812">Transmembrane</keyword>
<dbReference type="Pfam" id="PF05036">
    <property type="entry name" value="SPOR"/>
    <property type="match status" value="1"/>
</dbReference>
<dbReference type="GO" id="GO:0042834">
    <property type="term" value="F:peptidoglycan binding"/>
    <property type="evidence" value="ECO:0007669"/>
    <property type="project" value="InterPro"/>
</dbReference>
<dbReference type="Proteomes" id="UP000306229">
    <property type="component" value="Chromosome"/>
</dbReference>
<dbReference type="EMBL" id="CP040749">
    <property type="protein sequence ID" value="QCX40845.1"/>
    <property type="molecule type" value="Genomic_DNA"/>
</dbReference>
<sequence length="183" mass="20616">MSSFVLPEVKRETLLKETPPIVARPVQLDAKRKKESNAFLKYAAIFVIGLSLLGLGVNSIYQKNLSEQQIIANQEQERETQTKIEKATFIVSEALPSLSVEVTLDKKPYHIIAGAFRYPENAQRLVNQLITSGYKAKILGVNKWGLTQVSYESYTEINDAINSLYRIRETEANAAAWLLTQDL</sequence>
<keyword evidence="1" id="KW-0472">Membrane</keyword>
<name>A0A5B7TVJ7_9FLAO</name>
<keyword evidence="1" id="KW-1133">Transmembrane helix</keyword>
<evidence type="ECO:0000256" key="1">
    <source>
        <dbReference type="SAM" id="Phobius"/>
    </source>
</evidence>
<organism evidence="3 4">
    <name type="scientific">Aureibaculum algae</name>
    <dbReference type="NCBI Taxonomy" id="2584122"/>
    <lineage>
        <taxon>Bacteria</taxon>
        <taxon>Pseudomonadati</taxon>
        <taxon>Bacteroidota</taxon>
        <taxon>Flavobacteriia</taxon>
        <taxon>Flavobacteriales</taxon>
        <taxon>Flavobacteriaceae</taxon>
        <taxon>Aureibaculum</taxon>
    </lineage>
</organism>
<dbReference type="KEGG" id="fbe:FF125_21245"/>
<protein>
    <submittedName>
        <fullName evidence="3">SPOR domain-containing protein</fullName>
    </submittedName>
</protein>
<dbReference type="InterPro" id="IPR007730">
    <property type="entry name" value="SPOR-like_dom"/>
</dbReference>
<reference evidence="3 4" key="1">
    <citation type="submission" date="2019-05" db="EMBL/GenBank/DDBJ databases">
        <title>Algicella ahnfeltiae gen. nov., sp. nov., a novel marine bacterium of the family Flavobacteriaceae isolated from a red alga.</title>
        <authorList>
            <person name="Nedashkovskaya O.I."/>
            <person name="Kukhlevskiy A.D."/>
            <person name="Kim S.-G."/>
            <person name="Zhukova N.V."/>
            <person name="Mikhailov V.V."/>
        </authorList>
    </citation>
    <scope>NUCLEOTIDE SEQUENCE [LARGE SCALE GENOMIC DNA]</scope>
    <source>
        <strain evidence="3 4">10Alg115</strain>
    </source>
</reference>
<gene>
    <name evidence="3" type="ORF">FF125_21245</name>
</gene>
<feature type="domain" description="SPOR" evidence="2">
    <location>
        <begin position="103"/>
        <end position="181"/>
    </location>
</feature>
<accession>A0A5B7TVJ7</accession>
<keyword evidence="4" id="KW-1185">Reference proteome</keyword>
<proteinExistence type="predicted"/>
<evidence type="ECO:0000313" key="3">
    <source>
        <dbReference type="EMBL" id="QCX40845.1"/>
    </source>
</evidence>
<evidence type="ECO:0000259" key="2">
    <source>
        <dbReference type="PROSITE" id="PS51724"/>
    </source>
</evidence>
<evidence type="ECO:0000313" key="4">
    <source>
        <dbReference type="Proteomes" id="UP000306229"/>
    </source>
</evidence>
<dbReference type="AlphaFoldDB" id="A0A5B7TVJ7"/>
<dbReference type="RefSeq" id="WP_138952142.1">
    <property type="nucleotide sequence ID" value="NZ_CP040749.1"/>
</dbReference>
<dbReference type="Gene3D" id="3.30.70.1070">
    <property type="entry name" value="Sporulation related repeat"/>
    <property type="match status" value="1"/>
</dbReference>
<dbReference type="PROSITE" id="PS51724">
    <property type="entry name" value="SPOR"/>
    <property type="match status" value="1"/>
</dbReference>
<feature type="transmembrane region" description="Helical" evidence="1">
    <location>
        <begin position="39"/>
        <end position="61"/>
    </location>
</feature>